<dbReference type="AlphaFoldDB" id="A0AAW3ZIW2"/>
<sequence length="66" mass="7165">MNKYKLGLAMSVLALGLGLGVSKARAGDACTVQCNEEFQACLLDGHTPKNVCRAILFYCVRQCTIR</sequence>
<accession>A0AAW3ZIW2</accession>
<gene>
    <name evidence="2" type="ORF">IFO71_04965</name>
</gene>
<evidence type="ECO:0000256" key="1">
    <source>
        <dbReference type="SAM" id="SignalP"/>
    </source>
</evidence>
<proteinExistence type="predicted"/>
<keyword evidence="1" id="KW-0732">Signal</keyword>
<feature type="chain" id="PRO_5043509496" evidence="1">
    <location>
        <begin position="27"/>
        <end position="66"/>
    </location>
</feature>
<name>A0AAW3ZIW2_9GAMM</name>
<reference evidence="2 3" key="1">
    <citation type="submission" date="2020-09" db="EMBL/GenBank/DDBJ databases">
        <title>Pseudoxanthomonas sp. CAU 1598 isolated from sand of Yaerae Beach.</title>
        <authorList>
            <person name="Kim W."/>
        </authorList>
    </citation>
    <scope>NUCLEOTIDE SEQUENCE [LARGE SCALE GENOMIC DNA]</scope>
    <source>
        <strain evidence="2 3">CAU 1598</strain>
    </source>
</reference>
<feature type="signal peptide" evidence="1">
    <location>
        <begin position="1"/>
        <end position="26"/>
    </location>
</feature>
<protein>
    <submittedName>
        <fullName evidence="2">Uncharacterized protein</fullName>
    </submittedName>
</protein>
<dbReference type="RefSeq" id="WP_192028432.1">
    <property type="nucleotide sequence ID" value="NZ_JACYTR010000006.1"/>
</dbReference>
<dbReference type="EMBL" id="JACYTR010000006">
    <property type="protein sequence ID" value="MBD8525087.1"/>
    <property type="molecule type" value="Genomic_DNA"/>
</dbReference>
<organism evidence="2 3">
    <name type="scientific">Pseudomarimonas arenosa</name>
    <dbReference type="NCBI Taxonomy" id="2774145"/>
    <lineage>
        <taxon>Bacteria</taxon>
        <taxon>Pseudomonadati</taxon>
        <taxon>Pseudomonadota</taxon>
        <taxon>Gammaproteobacteria</taxon>
        <taxon>Lysobacterales</taxon>
        <taxon>Lysobacteraceae</taxon>
        <taxon>Pseudomarimonas</taxon>
    </lineage>
</organism>
<evidence type="ECO:0000313" key="3">
    <source>
        <dbReference type="Proteomes" id="UP000613768"/>
    </source>
</evidence>
<dbReference type="Proteomes" id="UP000613768">
    <property type="component" value="Unassembled WGS sequence"/>
</dbReference>
<comment type="caution">
    <text evidence="2">The sequence shown here is derived from an EMBL/GenBank/DDBJ whole genome shotgun (WGS) entry which is preliminary data.</text>
</comment>
<evidence type="ECO:0000313" key="2">
    <source>
        <dbReference type="EMBL" id="MBD8525087.1"/>
    </source>
</evidence>
<keyword evidence="3" id="KW-1185">Reference proteome</keyword>